<reference evidence="1 2" key="1">
    <citation type="submission" date="2017-11" db="EMBL/GenBank/DDBJ databases">
        <title>The complete genome sequence and comparative genome analysis of Yersinia enterocolitica strain LC20.</title>
        <authorList>
            <person name="Shi G."/>
            <person name="Su M."/>
            <person name="Liang J."/>
            <person name="Gu W."/>
            <person name="Xiao Y."/>
            <person name="Zhang Z."/>
            <person name="Qiu H."/>
            <person name="Duan R."/>
            <person name="Zhang Z."/>
            <person name="Li Y."/>
            <person name="Zhang X."/>
            <person name="Ling Y."/>
            <person name="Song L."/>
            <person name="Chen M."/>
            <person name="Zhao Y."/>
            <person name="Wu J."/>
            <person name="Jing H."/>
            <person name="Xiao J."/>
            <person name="Wang X."/>
        </authorList>
    </citation>
    <scope>NUCLEOTIDE SEQUENCE [LARGE SCALE GENOMIC DNA]</scope>
    <source>
        <strain evidence="1 2">LC20</strain>
    </source>
</reference>
<dbReference type="EMBL" id="CP007448">
    <property type="protein sequence ID" value="AHM72779.1"/>
    <property type="molecule type" value="Genomic_DNA"/>
</dbReference>
<organism evidence="1 2">
    <name type="scientific">Yersinia enterocolitica LC20</name>
    <dbReference type="NCBI Taxonomy" id="1443113"/>
    <lineage>
        <taxon>Bacteria</taxon>
        <taxon>Pseudomonadati</taxon>
        <taxon>Pseudomonadota</taxon>
        <taxon>Gammaproteobacteria</taxon>
        <taxon>Enterobacterales</taxon>
        <taxon>Yersiniaceae</taxon>
        <taxon>Yersinia</taxon>
    </lineage>
</organism>
<evidence type="ECO:0000313" key="2">
    <source>
        <dbReference type="Proteomes" id="UP000230961"/>
    </source>
</evidence>
<dbReference type="InterPro" id="IPR047754">
    <property type="entry name" value="T3SS_SctI-like"/>
</dbReference>
<dbReference type="NCBIfam" id="NF038054">
    <property type="entry name" value="T3SS_SctI"/>
    <property type="match status" value="1"/>
</dbReference>
<proteinExistence type="predicted"/>
<accession>A0A7U4K0P2</accession>
<protein>
    <submittedName>
        <fullName evidence="1">Type III secretion system protein</fullName>
    </submittedName>
</protein>
<evidence type="ECO:0000313" key="1">
    <source>
        <dbReference type="EMBL" id="AHM72779.1"/>
    </source>
</evidence>
<dbReference type="KEGG" id="yel:LC20_01525"/>
<dbReference type="Proteomes" id="UP000230961">
    <property type="component" value="Chromosome"/>
</dbReference>
<sequence length="107" mass="11976">MSQFNEALSALTRLSPDSTNLEDNISVSVHDQNFNNLVSSTFNKLSETDTQFKNVINTLSQSPHFTSDPQKLQMLQNYLGEYSNYVSLVSTLARKAVSTIETLEKAQ</sequence>
<dbReference type="AlphaFoldDB" id="A0A7U4K0P2"/>
<gene>
    <name evidence="1" type="ORF">LC20_01525</name>
</gene>
<name>A0A7U4K0P2_YEREN</name>